<dbReference type="SMART" id="SM00365">
    <property type="entry name" value="LRR_SD22"/>
    <property type="match status" value="5"/>
</dbReference>
<evidence type="ECO:0000256" key="2">
    <source>
        <dbReference type="ARBA" id="ARBA00022490"/>
    </source>
</evidence>
<evidence type="ECO:0000313" key="12">
    <source>
        <dbReference type="EMBL" id="RXN02672.1"/>
    </source>
</evidence>
<dbReference type="PANTHER" id="PTHR15454:SF47">
    <property type="entry name" value="LEUCINE-RICH REPEAT-CONTAINING PROTEIN 23"/>
    <property type="match status" value="1"/>
</dbReference>
<keyword evidence="8" id="KW-0206">Cytoskeleton</keyword>
<dbReference type="SUPFAM" id="SSF52058">
    <property type="entry name" value="L domain-like"/>
    <property type="match status" value="1"/>
</dbReference>
<dbReference type="PROSITE" id="PS51450">
    <property type="entry name" value="LRR"/>
    <property type="match status" value="4"/>
</dbReference>
<dbReference type="Pfam" id="PF14580">
    <property type="entry name" value="LRR_9"/>
    <property type="match status" value="1"/>
</dbReference>
<evidence type="ECO:0000256" key="7">
    <source>
        <dbReference type="ARBA" id="ARBA00023069"/>
    </source>
</evidence>
<dbReference type="InterPro" id="IPR032675">
    <property type="entry name" value="LRR_dom_sf"/>
</dbReference>
<keyword evidence="6" id="KW-0175">Coiled coil</keyword>
<feature type="compositionally biased region" description="Basic and acidic residues" evidence="11">
    <location>
        <begin position="22"/>
        <end position="42"/>
    </location>
</feature>
<dbReference type="InterPro" id="IPR001611">
    <property type="entry name" value="Leu-rich_rpt"/>
</dbReference>
<organism evidence="12 13">
    <name type="scientific">Labeo rohita</name>
    <name type="common">Indian major carp</name>
    <name type="synonym">Cyprinus rohita</name>
    <dbReference type="NCBI Taxonomy" id="84645"/>
    <lineage>
        <taxon>Eukaryota</taxon>
        <taxon>Metazoa</taxon>
        <taxon>Chordata</taxon>
        <taxon>Craniata</taxon>
        <taxon>Vertebrata</taxon>
        <taxon>Euteleostomi</taxon>
        <taxon>Actinopterygii</taxon>
        <taxon>Neopterygii</taxon>
        <taxon>Teleostei</taxon>
        <taxon>Ostariophysi</taxon>
        <taxon>Cypriniformes</taxon>
        <taxon>Cyprinidae</taxon>
        <taxon>Labeoninae</taxon>
        <taxon>Labeonini</taxon>
        <taxon>Labeo</taxon>
    </lineage>
</organism>
<keyword evidence="2" id="KW-0963">Cytoplasm</keyword>
<feature type="region of interest" description="Disordered" evidence="11">
    <location>
        <begin position="1"/>
        <end position="44"/>
    </location>
</feature>
<keyword evidence="13" id="KW-1185">Reference proteome</keyword>
<evidence type="ECO:0000256" key="3">
    <source>
        <dbReference type="ARBA" id="ARBA00022614"/>
    </source>
</evidence>
<sequence>MSDSDEGEMLKAETEEEDEEGQGERNDLERKEKEISGEEDQLHPCPLTQDMMAKSLSLLCRTENGLSHAYVRLDLKSKGLTDMSLLSSFIHLRYLDISSNHLSDFSPLANLTQLLWVKGDGNLLQRFEGQPFGQLTYLQWLSFANNRLFVVKGLGGPALETLNLTGNGIQTMQGLEYHNLTSLVTLELRGNCLETTDGFYLPNLRHLYLAQNNIKRLEGLEKLERLNTLHLRDNQLETLDGLSPNMKCLQYLNVRGNLISSMRALRTLASVGQTLKALVLLDNPLAKTDDYRLYVISHLSQLERLDKDPVTAGEKSEAQEKEFEDEYAEDQEEN</sequence>
<keyword evidence="3" id="KW-0433">Leucine-rich repeat</keyword>
<feature type="compositionally biased region" description="Basic and acidic residues" evidence="11">
    <location>
        <begin position="306"/>
        <end position="321"/>
    </location>
</feature>
<evidence type="ECO:0000256" key="11">
    <source>
        <dbReference type="SAM" id="MobiDB-lite"/>
    </source>
</evidence>
<dbReference type="InterPro" id="IPR003591">
    <property type="entry name" value="Leu-rich_rpt_typical-subtyp"/>
</dbReference>
<keyword evidence="7" id="KW-0969">Cilium</keyword>
<reference evidence="12 13" key="1">
    <citation type="submission" date="2018-03" db="EMBL/GenBank/DDBJ databases">
        <title>Draft genome sequence of Rohu Carp (Labeo rohita).</title>
        <authorList>
            <person name="Das P."/>
            <person name="Kushwaha B."/>
            <person name="Joshi C.G."/>
            <person name="Kumar D."/>
            <person name="Nagpure N.S."/>
            <person name="Sahoo L."/>
            <person name="Das S.P."/>
            <person name="Bit A."/>
            <person name="Patnaik S."/>
            <person name="Meher P.K."/>
            <person name="Jayasankar P."/>
            <person name="Koringa P.G."/>
            <person name="Patel N.V."/>
            <person name="Hinsu A.T."/>
            <person name="Kumar R."/>
            <person name="Pandey M."/>
            <person name="Agarwal S."/>
            <person name="Srivastava S."/>
            <person name="Singh M."/>
            <person name="Iquebal M.A."/>
            <person name="Jaiswal S."/>
            <person name="Angadi U.B."/>
            <person name="Kumar N."/>
            <person name="Raza M."/>
            <person name="Shah T.M."/>
            <person name="Rai A."/>
            <person name="Jena J.K."/>
        </authorList>
    </citation>
    <scope>NUCLEOTIDE SEQUENCE [LARGE SCALE GENOMIC DNA]</scope>
    <source>
        <strain evidence="12">DASCIFA01</strain>
        <tissue evidence="12">Testis</tissue>
    </source>
</reference>
<comment type="subcellular location">
    <subcellularLocation>
        <location evidence="1">Cytoplasm</location>
        <location evidence="1">Cytoskeleton</location>
        <location evidence="1">Flagellum axoneme</location>
    </subcellularLocation>
</comment>
<dbReference type="PANTHER" id="PTHR15454">
    <property type="entry name" value="NISCHARIN RELATED"/>
    <property type="match status" value="1"/>
</dbReference>
<keyword evidence="5" id="KW-0282">Flagellum</keyword>
<dbReference type="FunFam" id="3.80.10.10:FF:001051">
    <property type="entry name" value="Leucine-rich repeat-containing 23"/>
    <property type="match status" value="1"/>
</dbReference>
<evidence type="ECO:0000256" key="4">
    <source>
        <dbReference type="ARBA" id="ARBA00022737"/>
    </source>
</evidence>
<evidence type="ECO:0000256" key="6">
    <source>
        <dbReference type="ARBA" id="ARBA00023054"/>
    </source>
</evidence>
<proteinExistence type="predicted"/>
<protein>
    <recommendedName>
        <fullName evidence="10">Leucine-rich repeat-containing protein 23</fullName>
    </recommendedName>
</protein>
<dbReference type="Proteomes" id="UP000290572">
    <property type="component" value="Unassembled WGS sequence"/>
</dbReference>
<dbReference type="Gene3D" id="3.80.10.10">
    <property type="entry name" value="Ribonuclease Inhibitor"/>
    <property type="match status" value="2"/>
</dbReference>
<feature type="region of interest" description="Disordered" evidence="11">
    <location>
        <begin position="306"/>
        <end position="334"/>
    </location>
</feature>
<dbReference type="EMBL" id="QBIY01013496">
    <property type="protein sequence ID" value="RXN02672.1"/>
    <property type="molecule type" value="Genomic_DNA"/>
</dbReference>
<keyword evidence="4" id="KW-0677">Repeat</keyword>
<dbReference type="GO" id="GO:0005737">
    <property type="term" value="C:cytoplasm"/>
    <property type="evidence" value="ECO:0007669"/>
    <property type="project" value="TreeGrafter"/>
</dbReference>
<dbReference type="Pfam" id="PF13516">
    <property type="entry name" value="LRR_6"/>
    <property type="match status" value="1"/>
</dbReference>
<evidence type="ECO:0000256" key="1">
    <source>
        <dbReference type="ARBA" id="ARBA00004611"/>
    </source>
</evidence>
<evidence type="ECO:0000313" key="13">
    <source>
        <dbReference type="Proteomes" id="UP000290572"/>
    </source>
</evidence>
<accession>A0A498L2M4</accession>
<evidence type="ECO:0000256" key="5">
    <source>
        <dbReference type="ARBA" id="ARBA00022846"/>
    </source>
</evidence>
<name>A0A498L2M4_LABRO</name>
<comment type="caution">
    <text evidence="12">The sequence shown here is derived from an EMBL/GenBank/DDBJ whole genome shotgun (WGS) entry which is preliminary data.</text>
</comment>
<evidence type="ECO:0000256" key="10">
    <source>
        <dbReference type="ARBA" id="ARBA00071477"/>
    </source>
</evidence>
<dbReference type="AlphaFoldDB" id="A0A498L2M4"/>
<evidence type="ECO:0000256" key="9">
    <source>
        <dbReference type="ARBA" id="ARBA00023273"/>
    </source>
</evidence>
<dbReference type="SMART" id="SM00369">
    <property type="entry name" value="LRR_TYP"/>
    <property type="match status" value="4"/>
</dbReference>
<dbReference type="STRING" id="84645.A0A498L2M4"/>
<gene>
    <name evidence="12" type="ORF">ROHU_034848</name>
</gene>
<keyword evidence="9" id="KW-0966">Cell projection</keyword>
<feature type="compositionally biased region" description="Acidic residues" evidence="11">
    <location>
        <begin position="322"/>
        <end position="334"/>
    </location>
</feature>
<evidence type="ECO:0000256" key="8">
    <source>
        <dbReference type="ARBA" id="ARBA00023212"/>
    </source>
</evidence>